<dbReference type="Pfam" id="PF02302">
    <property type="entry name" value="PTS_IIB"/>
    <property type="match status" value="1"/>
</dbReference>
<feature type="domain" description="PTS EIIB type-2" evidence="2">
    <location>
        <begin position="2"/>
        <end position="92"/>
    </location>
</feature>
<dbReference type="RefSeq" id="WP_004024959.1">
    <property type="nucleotide sequence ID" value="NZ_AWQU01000072.1"/>
</dbReference>
<reference evidence="3 4" key="1">
    <citation type="journal article" date="2014" name="PLoS ONE">
        <title>Reduction of Hydrogen Peroxide Accumulation and Toxicity by a Catalase from Mycoplasma iowae.</title>
        <authorList>
            <person name="Pritchard R.E."/>
            <person name="Prassinos A.J."/>
            <person name="Osborne J.D."/>
            <person name="Raviv Z."/>
            <person name="Balish M.F."/>
        </authorList>
    </citation>
    <scope>NUCLEOTIDE SEQUENCE [LARGE SCALE GENOMIC DNA]</scope>
    <source>
        <strain evidence="3 4">DK-CPA</strain>
    </source>
</reference>
<accession>A0A084U3Y6</accession>
<dbReference type="GO" id="GO:0008982">
    <property type="term" value="F:protein-N(PI)-phosphohistidine-sugar phosphotransferase activity"/>
    <property type="evidence" value="ECO:0007669"/>
    <property type="project" value="InterPro"/>
</dbReference>
<dbReference type="InterPro" id="IPR036095">
    <property type="entry name" value="PTS_EIIB-like_sf"/>
</dbReference>
<gene>
    <name evidence="3" type="ORF">P271_523</name>
</gene>
<organism evidence="3 4">
    <name type="scientific">Malacoplasma iowae DK-CPA</name>
    <dbReference type="NCBI Taxonomy" id="1394179"/>
    <lineage>
        <taxon>Bacteria</taxon>
        <taxon>Bacillati</taxon>
        <taxon>Mycoplasmatota</taxon>
        <taxon>Mycoplasmoidales</taxon>
        <taxon>Mycoplasmoidaceae</taxon>
        <taxon>Malacoplasma</taxon>
    </lineage>
</organism>
<protein>
    <submittedName>
        <fullName evidence="3">PTS system ascorbate-specific transporter subunit IIB</fullName>
    </submittedName>
</protein>
<dbReference type="InterPro" id="IPR013011">
    <property type="entry name" value="PTS_EIIB_2"/>
</dbReference>
<dbReference type="GeneID" id="96866607"/>
<evidence type="ECO:0000259" key="2">
    <source>
        <dbReference type="PROSITE" id="PS51099"/>
    </source>
</evidence>
<proteinExistence type="predicted"/>
<evidence type="ECO:0000313" key="3">
    <source>
        <dbReference type="EMBL" id="KFB07672.1"/>
    </source>
</evidence>
<name>A0A084U3Y6_MALIO</name>
<dbReference type="InterPro" id="IPR003501">
    <property type="entry name" value="PTS_EIIB_2/3"/>
</dbReference>
<evidence type="ECO:0000313" key="4">
    <source>
        <dbReference type="Proteomes" id="UP000028523"/>
    </source>
</evidence>
<sequence length="92" mass="10024">MKKIVTVCGQGLGSSLIVELNVKQALEELGVASEFEVTHENLNTYSPENYDIVICGEDIAPSVMVAEGTEKVVLVNIMDTNELKEKISKVVK</sequence>
<dbReference type="Gene3D" id="3.40.50.2300">
    <property type="match status" value="1"/>
</dbReference>
<dbReference type="SUPFAM" id="SSF52794">
    <property type="entry name" value="PTS system IIB component-like"/>
    <property type="match status" value="1"/>
</dbReference>
<dbReference type="CDD" id="cd05563">
    <property type="entry name" value="PTS_IIB_ascorbate"/>
    <property type="match status" value="1"/>
</dbReference>
<evidence type="ECO:0000256" key="1">
    <source>
        <dbReference type="ARBA" id="ARBA00022679"/>
    </source>
</evidence>
<dbReference type="GO" id="GO:0009401">
    <property type="term" value="P:phosphoenolpyruvate-dependent sugar phosphotransferase system"/>
    <property type="evidence" value="ECO:0007669"/>
    <property type="project" value="InterPro"/>
</dbReference>
<dbReference type="Proteomes" id="UP000028523">
    <property type="component" value="Unassembled WGS sequence"/>
</dbReference>
<dbReference type="EMBL" id="AWQU01000072">
    <property type="protein sequence ID" value="KFB07672.1"/>
    <property type="molecule type" value="Genomic_DNA"/>
</dbReference>
<keyword evidence="1" id="KW-0808">Transferase</keyword>
<comment type="caution">
    <text evidence="3">The sequence shown here is derived from an EMBL/GenBank/DDBJ whole genome shotgun (WGS) entry which is preliminary data.</text>
</comment>
<keyword evidence="4" id="KW-1185">Reference proteome</keyword>
<dbReference type="AlphaFoldDB" id="A0A084U3Y6"/>
<dbReference type="PROSITE" id="PS51099">
    <property type="entry name" value="PTS_EIIB_TYPE_2"/>
    <property type="match status" value="1"/>
</dbReference>